<dbReference type="RefSeq" id="WP_168117212.1">
    <property type="nucleotide sequence ID" value="NZ_BOON01000041.1"/>
</dbReference>
<keyword evidence="5" id="KW-0411">Iron-sulfur</keyword>
<comment type="caution">
    <text evidence="7">The sequence shown here is derived from an EMBL/GenBank/DDBJ whole genome shotgun (WGS) entry which is preliminary data.</text>
</comment>
<gene>
    <name evidence="7" type="primary">nuoF1</name>
    <name evidence="7" type="ORF">Pme01_43720</name>
</gene>
<dbReference type="InterPro" id="IPR011538">
    <property type="entry name" value="Nuo51_FMN-bd"/>
</dbReference>
<dbReference type="Gene3D" id="1.20.1440.230">
    <property type="entry name" value="NADH-ubiquinone oxidoreductase 51kDa subunit, iron-sulphur binding domain"/>
    <property type="match status" value="1"/>
</dbReference>
<evidence type="ECO:0000256" key="2">
    <source>
        <dbReference type="ARBA" id="ARBA00022485"/>
    </source>
</evidence>
<dbReference type="Proteomes" id="UP000599074">
    <property type="component" value="Unassembled WGS sequence"/>
</dbReference>
<proteinExistence type="inferred from homology"/>
<dbReference type="PANTHER" id="PTHR43578:SF3">
    <property type="entry name" value="NADH-QUINONE OXIDOREDUCTASE SUBUNIT F"/>
    <property type="match status" value="1"/>
</dbReference>
<keyword evidence="2" id="KW-0004">4Fe-4S</keyword>
<evidence type="ECO:0000256" key="1">
    <source>
        <dbReference type="ARBA" id="ARBA00007523"/>
    </source>
</evidence>
<keyword evidence="3" id="KW-0479">Metal-binding</keyword>
<keyword evidence="8" id="KW-1185">Reference proteome</keyword>
<dbReference type="PANTHER" id="PTHR43578">
    <property type="entry name" value="NADH-QUINONE OXIDOREDUCTASE SUBUNIT F"/>
    <property type="match status" value="1"/>
</dbReference>
<dbReference type="SMART" id="SM00928">
    <property type="entry name" value="NADH_4Fe-4S"/>
    <property type="match status" value="1"/>
</dbReference>
<dbReference type="SUPFAM" id="SSF142019">
    <property type="entry name" value="Nqo1 FMN-binding domain-like"/>
    <property type="match status" value="1"/>
</dbReference>
<dbReference type="SUPFAM" id="SSF142984">
    <property type="entry name" value="Nqo1 middle domain-like"/>
    <property type="match status" value="1"/>
</dbReference>
<evidence type="ECO:0000313" key="8">
    <source>
        <dbReference type="Proteomes" id="UP000599074"/>
    </source>
</evidence>
<dbReference type="Pfam" id="PF10531">
    <property type="entry name" value="SLBB"/>
    <property type="match status" value="1"/>
</dbReference>
<name>A0A8J3TCS2_9ACTN</name>
<accession>A0A8J3TCS2</accession>
<dbReference type="InterPro" id="IPR037207">
    <property type="entry name" value="Nuop51_4Fe4S-bd_sf"/>
</dbReference>
<dbReference type="Pfam" id="PF10589">
    <property type="entry name" value="NADH_4Fe-4S"/>
    <property type="match status" value="1"/>
</dbReference>
<evidence type="ECO:0000256" key="3">
    <source>
        <dbReference type="ARBA" id="ARBA00022723"/>
    </source>
</evidence>
<dbReference type="Gene3D" id="3.40.50.11540">
    <property type="entry name" value="NADH-ubiquinone oxidoreductase 51kDa subunit"/>
    <property type="match status" value="1"/>
</dbReference>
<comment type="similarity">
    <text evidence="1">Belongs to the complex I 51 kDa subunit family.</text>
</comment>
<reference evidence="7" key="1">
    <citation type="submission" date="2021-01" db="EMBL/GenBank/DDBJ databases">
        <title>Whole genome shotgun sequence of Planosporangium mesophilum NBRC 109066.</title>
        <authorList>
            <person name="Komaki H."/>
            <person name="Tamura T."/>
        </authorList>
    </citation>
    <scope>NUCLEOTIDE SEQUENCE</scope>
    <source>
        <strain evidence="7">NBRC 109066</strain>
    </source>
</reference>
<dbReference type="Pfam" id="PF01512">
    <property type="entry name" value="Complex1_51K"/>
    <property type="match status" value="1"/>
</dbReference>
<dbReference type="AlphaFoldDB" id="A0A8J3TCS2"/>
<evidence type="ECO:0000256" key="5">
    <source>
        <dbReference type="ARBA" id="ARBA00023014"/>
    </source>
</evidence>
<evidence type="ECO:0000256" key="4">
    <source>
        <dbReference type="ARBA" id="ARBA00023004"/>
    </source>
</evidence>
<dbReference type="GO" id="GO:0051539">
    <property type="term" value="F:4 iron, 4 sulfur cluster binding"/>
    <property type="evidence" value="ECO:0007669"/>
    <property type="project" value="UniProtKB-KW"/>
</dbReference>
<evidence type="ECO:0000259" key="6">
    <source>
        <dbReference type="SMART" id="SM00928"/>
    </source>
</evidence>
<dbReference type="Gene3D" id="3.10.20.600">
    <property type="match status" value="1"/>
</dbReference>
<sequence>MSSVLLAGGPVTTLAAYRAAGGGEALSITLRVPPDVVIDEVRRSGLRGRGGAGFPTGVKWSAISEHPCPTRFVVCNAAEGEPATFKDRWLLGHNPYQVLEGLAIAAYAVGAACAYVAVKGGYRHELAVLRRAVEEMERADLLGPVPVTITAGPDEYLFGEEKALLEVLENSEPLPRILPSYQVGLFARPGSPNPTLVNNVETLANVPRIVRDGAEHFRLLGTDRSPGTMLFTLCGDVRRPGVYELPLGVPLRTLLYDVGGGPPGDEDLKAVFPGVSHGVLDRRRFDTPLEFDALRDAGSGLGSGGFLALDGSGCVVAATLACSRFLYVESCAQCPACKNGSHDISAILARIERGDGEEDDLAALAGKCRSVTGGHRCALPVGHAGLVRSSVEQFADEFAAHLGRACPRPRALPIPKIVDFDRTAGRFRYDTGYDRKLPDWSYEPLDTGQVTSI</sequence>
<evidence type="ECO:0000313" key="7">
    <source>
        <dbReference type="EMBL" id="GII24775.1"/>
    </source>
</evidence>
<protein>
    <submittedName>
        <fullName evidence="7">NADH-quinone oxidoreductase subunit F</fullName>
    </submittedName>
</protein>
<organism evidence="7 8">
    <name type="scientific">Planosporangium mesophilum</name>
    <dbReference type="NCBI Taxonomy" id="689768"/>
    <lineage>
        <taxon>Bacteria</taxon>
        <taxon>Bacillati</taxon>
        <taxon>Actinomycetota</taxon>
        <taxon>Actinomycetes</taxon>
        <taxon>Micromonosporales</taxon>
        <taxon>Micromonosporaceae</taxon>
        <taxon>Planosporangium</taxon>
    </lineage>
</organism>
<dbReference type="InterPro" id="IPR019575">
    <property type="entry name" value="Nuop51_4Fe4S-bd"/>
</dbReference>
<dbReference type="InterPro" id="IPR037225">
    <property type="entry name" value="Nuo51_FMN-bd_sf"/>
</dbReference>
<dbReference type="GO" id="GO:0046872">
    <property type="term" value="F:metal ion binding"/>
    <property type="evidence" value="ECO:0007669"/>
    <property type="project" value="UniProtKB-KW"/>
</dbReference>
<dbReference type="SUPFAM" id="SSF140490">
    <property type="entry name" value="Nqo1C-terminal domain-like"/>
    <property type="match status" value="1"/>
</dbReference>
<keyword evidence="4" id="KW-0408">Iron</keyword>
<feature type="domain" description="NADH-ubiquinone oxidoreductase 51kDa subunit iron-sulphur binding" evidence="6">
    <location>
        <begin position="316"/>
        <end position="361"/>
    </location>
</feature>
<dbReference type="InterPro" id="IPR019554">
    <property type="entry name" value="Soluble_ligand-bd"/>
</dbReference>
<dbReference type="EMBL" id="BOON01000041">
    <property type="protein sequence ID" value="GII24775.1"/>
    <property type="molecule type" value="Genomic_DNA"/>
</dbReference>